<evidence type="ECO:0000313" key="3">
    <source>
        <dbReference type="EMBL" id="MCS3920574.1"/>
    </source>
</evidence>
<accession>A0ABT2ESD7</accession>
<dbReference type="Pfam" id="PF17128">
    <property type="entry name" value="DUF5107"/>
    <property type="match status" value="1"/>
</dbReference>
<dbReference type="SUPFAM" id="SSF48452">
    <property type="entry name" value="TPR-like"/>
    <property type="match status" value="3"/>
</dbReference>
<dbReference type="InterPro" id="IPR033396">
    <property type="entry name" value="DUF5107"/>
</dbReference>
<protein>
    <submittedName>
        <fullName evidence="3">Tetratricopeptide (TPR) repeat protein</fullName>
    </submittedName>
</protein>
<dbReference type="EMBL" id="JANUCP010000005">
    <property type="protein sequence ID" value="MCS3920574.1"/>
    <property type="molecule type" value="Genomic_DNA"/>
</dbReference>
<dbReference type="Pfam" id="PF14559">
    <property type="entry name" value="TPR_19"/>
    <property type="match status" value="1"/>
</dbReference>
<dbReference type="InterPro" id="IPR019734">
    <property type="entry name" value="TPR_rpt"/>
</dbReference>
<dbReference type="PANTHER" id="PTHR12558:SF13">
    <property type="entry name" value="CELL DIVISION CYCLE PROTEIN 27 HOMOLOG"/>
    <property type="match status" value="1"/>
</dbReference>
<dbReference type="PROSITE" id="PS50005">
    <property type="entry name" value="TPR"/>
    <property type="match status" value="3"/>
</dbReference>
<name>A0ABT2ESD7_9BACT</name>
<feature type="repeat" description="TPR" evidence="1">
    <location>
        <begin position="450"/>
        <end position="483"/>
    </location>
</feature>
<feature type="repeat" description="TPR" evidence="1">
    <location>
        <begin position="484"/>
        <end position="517"/>
    </location>
</feature>
<dbReference type="InterPro" id="IPR011990">
    <property type="entry name" value="TPR-like_helical_dom_sf"/>
</dbReference>
<sequence>MSSKVTARVEKMRLKMYRFNEDPFPPLQRTGTARVYPYPMQDDVTDELTEREFTAVILDNGLLRVTVLPEFGGHIHSVRDLKNDREVFYRNEPLKFGLIALRGAWYSGGLEFNFPQVGHTVTTNDPLPWHLTENPDGSVTLFVGTIERLTRMAWTASVTLRPNDWRLHTRIWLFNRTPFWHRIYFWTNVAVPARNDFRFLLPCTQVFSWWWGARGIANFPIQDGTDLSRYTTHKRPTDLFAKDLRADWFGCYYEELDYGVLHYANRFEVHGRKLWTWGTADDGRVWTNLLCDEGKPYCEIQSGRFVHQGVHRLMPPRTVETWNEAWFPVWDIGGVLHASDKIAINAQRQDSQLQLKFFALVPIENATVTVTQGEKVLERTQVNLPAGEPVALTVKLHGDDPVFVAVQDDKRTALQVNLLLEGELVKADYRNEPAPHIGLPEHHPSELTTPTSWLLRAREHEERNELDAAAECYRKALSLDPQCVSAMNGLAQWHLKCGEWQRAKEWAQKALSVDPQNEDALWWQAIAGYWDEGRGTGDEVASLWALTRSNTYAAAAFAVLGELALRRNDYRTALDCFARALERNPQDSKAIALSAFAARKLGDFELAQSLLNRCEQVNPLEPLLWSERHFLRDEGRGTGDAEKALERIFVDEQLWLDTICDYEQVGAWGTVSVWFAVAKRFTERNGSVNPMLLYHAAYAMWRMGKLAEAMTLLQDAQKQSPVFVFPYRHEDAVALQVALTLDPHDALAHYLLGTWLASVGRWDEAMTHWRKVTDGTGDEGRGTSETTLEVLAWRNIGLMQRLVRNDLPASKQAYDKAIELVSCAPSPLSPYAWRLWHERDSVLASLGQHEKRVQLFESAPKEVTSKPQIVARWAEACARVGDYAKTVELLSQGNFKPWEGEFALRQLWKEAQMQLGHQAMREGDFAKARQHFEAAADYPQNLNIGRPHWTDDADALFWAGWCALKSGDREGAKQLLERAANENQPPNAQTAEFKAKAEELLRQLH</sequence>
<proteinExistence type="predicted"/>
<feature type="domain" description="DUF5107" evidence="2">
    <location>
        <begin position="33"/>
        <end position="329"/>
    </location>
</feature>
<dbReference type="PANTHER" id="PTHR12558">
    <property type="entry name" value="CELL DIVISION CYCLE 16,23,27"/>
    <property type="match status" value="1"/>
</dbReference>
<evidence type="ECO:0000259" key="2">
    <source>
        <dbReference type="Pfam" id="PF17128"/>
    </source>
</evidence>
<keyword evidence="1" id="KW-0802">TPR repeat</keyword>
<evidence type="ECO:0000256" key="1">
    <source>
        <dbReference type="PROSITE-ProRule" id="PRU00339"/>
    </source>
</evidence>
<evidence type="ECO:0000313" key="4">
    <source>
        <dbReference type="Proteomes" id="UP001204798"/>
    </source>
</evidence>
<dbReference type="Gene3D" id="1.25.40.10">
    <property type="entry name" value="Tetratricopeptide repeat domain"/>
    <property type="match status" value="3"/>
</dbReference>
<comment type="caution">
    <text evidence="3">The sequence shown here is derived from an EMBL/GenBank/DDBJ whole genome shotgun (WGS) entry which is preliminary data.</text>
</comment>
<keyword evidence="4" id="KW-1185">Reference proteome</keyword>
<reference evidence="3 4" key="1">
    <citation type="submission" date="2022-08" db="EMBL/GenBank/DDBJ databases">
        <title>Bacterial and archaeal communities from various locations to study Microbial Dark Matter (Phase II).</title>
        <authorList>
            <person name="Stepanauskas R."/>
        </authorList>
    </citation>
    <scope>NUCLEOTIDE SEQUENCE [LARGE SCALE GENOMIC DNA]</scope>
    <source>
        <strain evidence="3 4">PD1</strain>
    </source>
</reference>
<dbReference type="RefSeq" id="WP_259100226.1">
    <property type="nucleotide sequence ID" value="NZ_CP130454.1"/>
</dbReference>
<dbReference type="Pfam" id="PF13432">
    <property type="entry name" value="TPR_16"/>
    <property type="match status" value="2"/>
</dbReference>
<feature type="repeat" description="TPR" evidence="1">
    <location>
        <begin position="554"/>
        <end position="587"/>
    </location>
</feature>
<dbReference type="Proteomes" id="UP001204798">
    <property type="component" value="Unassembled WGS sequence"/>
</dbReference>
<gene>
    <name evidence="3" type="ORF">M2350_003003</name>
</gene>
<organism evidence="3 4">
    <name type="scientific">Candidatus Fervidibacter sacchari</name>
    <dbReference type="NCBI Taxonomy" id="1448929"/>
    <lineage>
        <taxon>Bacteria</taxon>
        <taxon>Candidatus Fervidibacterota</taxon>
        <taxon>Candidatus Fervidibacter</taxon>
    </lineage>
</organism>
<dbReference type="SMART" id="SM00028">
    <property type="entry name" value="TPR"/>
    <property type="match status" value="8"/>
</dbReference>